<evidence type="ECO:0000256" key="1">
    <source>
        <dbReference type="SAM" id="MobiDB-lite"/>
    </source>
</evidence>
<dbReference type="AlphaFoldDB" id="A0A7T8GNC9"/>
<reference evidence="3" key="1">
    <citation type="submission" date="2021-01" db="EMBL/GenBank/DDBJ databases">
        <title>Caligus Genome Assembly.</title>
        <authorList>
            <person name="Gallardo-Escarate C."/>
        </authorList>
    </citation>
    <scope>NUCLEOTIDE SEQUENCE [LARGE SCALE GENOMIC DNA]</scope>
</reference>
<name>A0A7T8GNC9_CALRO</name>
<evidence type="ECO:0000313" key="3">
    <source>
        <dbReference type="Proteomes" id="UP000595437"/>
    </source>
</evidence>
<gene>
    <name evidence="2" type="ORF">FKW44_023011</name>
</gene>
<dbReference type="EMBL" id="CP045906">
    <property type="protein sequence ID" value="QQP34948.1"/>
    <property type="molecule type" value="Genomic_DNA"/>
</dbReference>
<evidence type="ECO:0000313" key="2">
    <source>
        <dbReference type="EMBL" id="QQP34948.1"/>
    </source>
</evidence>
<keyword evidence="3" id="KW-1185">Reference proteome</keyword>
<feature type="compositionally biased region" description="Polar residues" evidence="1">
    <location>
        <begin position="7"/>
        <end position="16"/>
    </location>
</feature>
<dbReference type="Proteomes" id="UP000595437">
    <property type="component" value="Chromosome 17"/>
</dbReference>
<feature type="region of interest" description="Disordered" evidence="1">
    <location>
        <begin position="1"/>
        <end position="70"/>
    </location>
</feature>
<proteinExistence type="predicted"/>
<accession>A0A7T8GNC9</accession>
<organism evidence="2 3">
    <name type="scientific">Caligus rogercresseyi</name>
    <name type="common">Sea louse</name>
    <dbReference type="NCBI Taxonomy" id="217165"/>
    <lineage>
        <taxon>Eukaryota</taxon>
        <taxon>Metazoa</taxon>
        <taxon>Ecdysozoa</taxon>
        <taxon>Arthropoda</taxon>
        <taxon>Crustacea</taxon>
        <taxon>Multicrustacea</taxon>
        <taxon>Hexanauplia</taxon>
        <taxon>Copepoda</taxon>
        <taxon>Siphonostomatoida</taxon>
        <taxon>Caligidae</taxon>
        <taxon>Caligus</taxon>
    </lineage>
</organism>
<sequence>MTLLKDPSSTTMNSLDNSEDPFNYVPLGAAAKRRKKRRDSPQSIFPSKAQEELKPSSQEQEQRREIPSLSGLWNALELSQEL</sequence>
<protein>
    <submittedName>
        <fullName evidence="2">Uncharacterized protein</fullName>
    </submittedName>
</protein>
<feature type="compositionally biased region" description="Basic and acidic residues" evidence="1">
    <location>
        <begin position="49"/>
        <end position="66"/>
    </location>
</feature>